<dbReference type="Gene3D" id="3.30.70.1060">
    <property type="entry name" value="Dimeric alpha+beta barrel"/>
    <property type="match status" value="1"/>
</dbReference>
<dbReference type="Pfam" id="PF03795">
    <property type="entry name" value="YCII"/>
    <property type="match status" value="1"/>
</dbReference>
<dbReference type="OrthoDB" id="2293521at2"/>
<dbReference type="InterPro" id="IPR051807">
    <property type="entry name" value="Sec-metab_biosynth-assoc"/>
</dbReference>
<dbReference type="PANTHER" id="PTHR33606:SF3">
    <property type="entry name" value="PROTEIN YCII"/>
    <property type="match status" value="1"/>
</dbReference>
<evidence type="ECO:0000313" key="4">
    <source>
        <dbReference type="Proteomes" id="UP000247763"/>
    </source>
</evidence>
<proteinExistence type="inferred from homology"/>
<dbReference type="PANTHER" id="PTHR33606">
    <property type="entry name" value="PROTEIN YCII"/>
    <property type="match status" value="1"/>
</dbReference>
<dbReference type="InterPro" id="IPR011008">
    <property type="entry name" value="Dimeric_a/b-barrel"/>
</dbReference>
<reference evidence="4" key="1">
    <citation type="submission" date="2018-05" db="EMBL/GenBank/DDBJ databases">
        <title>Genome sequencing of Phenylobacterium sp. HYN0004.</title>
        <authorList>
            <person name="Yi H."/>
            <person name="Baek C."/>
        </authorList>
    </citation>
    <scope>NUCLEOTIDE SEQUENCE [LARGE SCALE GENOMIC DNA]</scope>
    <source>
        <strain evidence="4">HYN0004</strain>
    </source>
</reference>
<dbReference type="Proteomes" id="UP000247763">
    <property type="component" value="Chromosome"/>
</dbReference>
<feature type="domain" description="YCII-related" evidence="2">
    <location>
        <begin position="3"/>
        <end position="88"/>
    </location>
</feature>
<dbReference type="SUPFAM" id="SSF54909">
    <property type="entry name" value="Dimeric alpha+beta barrel"/>
    <property type="match status" value="1"/>
</dbReference>
<name>A0A2Z3HQC1_9CAUL</name>
<evidence type="ECO:0000313" key="3">
    <source>
        <dbReference type="EMBL" id="AWM78543.1"/>
    </source>
</evidence>
<accession>A0A2Z3HQC1</accession>
<evidence type="ECO:0000256" key="1">
    <source>
        <dbReference type="ARBA" id="ARBA00007689"/>
    </source>
</evidence>
<protein>
    <recommendedName>
        <fullName evidence="2">YCII-related domain-containing protein</fullName>
    </recommendedName>
</protein>
<dbReference type="InterPro" id="IPR005545">
    <property type="entry name" value="YCII"/>
</dbReference>
<organism evidence="3 4">
    <name type="scientific">Phenylobacterium parvum</name>
    <dbReference type="NCBI Taxonomy" id="2201350"/>
    <lineage>
        <taxon>Bacteria</taxon>
        <taxon>Pseudomonadati</taxon>
        <taxon>Pseudomonadota</taxon>
        <taxon>Alphaproteobacteria</taxon>
        <taxon>Caulobacterales</taxon>
        <taxon>Caulobacteraceae</taxon>
        <taxon>Phenylobacterium</taxon>
    </lineage>
</organism>
<dbReference type="AlphaFoldDB" id="A0A2Z3HQC1"/>
<sequence>MGLYVLFCNDKPDSLELRLANREAHLAYSRGFADRLKVAGPLLDEAGNMAGSLLILEADSLEEARGFNLGDPYQKAGLFASVQVTAFKASIGAL</sequence>
<gene>
    <name evidence="3" type="ORF">HYN04_12740</name>
</gene>
<dbReference type="EMBL" id="CP029479">
    <property type="protein sequence ID" value="AWM78543.1"/>
    <property type="molecule type" value="Genomic_DNA"/>
</dbReference>
<dbReference type="KEGG" id="phb:HYN04_12740"/>
<dbReference type="RefSeq" id="WP_110451109.1">
    <property type="nucleotide sequence ID" value="NZ_CP029479.1"/>
</dbReference>
<comment type="similarity">
    <text evidence="1">Belongs to the YciI family.</text>
</comment>
<evidence type="ECO:0000259" key="2">
    <source>
        <dbReference type="Pfam" id="PF03795"/>
    </source>
</evidence>
<keyword evidence="4" id="KW-1185">Reference proteome</keyword>